<name>A0ABV8Q817_9MICO</name>
<dbReference type="RefSeq" id="WP_390230132.1">
    <property type="nucleotide sequence ID" value="NZ_JBHSCN010000006.1"/>
</dbReference>
<evidence type="ECO:0000313" key="2">
    <source>
        <dbReference type="EMBL" id="MFC4244501.1"/>
    </source>
</evidence>
<feature type="region of interest" description="Disordered" evidence="1">
    <location>
        <begin position="1"/>
        <end position="25"/>
    </location>
</feature>
<sequence length="155" mass="17682">MTDQSFPPIPFRPRPRDWEGFPMPSSVPDGLRLELSRARVRDGKEGEFEEWMSTLNERYPEMQEGLPAERQVFEATFRSTEADGSTWIYHLSLMGTDGGGNDESIPIDALHVDYSRRVKEPGWEELEPKLMLTPDHLRAAMIQWGRTGSTAQSAE</sequence>
<accession>A0ABV8Q817</accession>
<keyword evidence="3" id="KW-1185">Reference proteome</keyword>
<evidence type="ECO:0000313" key="3">
    <source>
        <dbReference type="Proteomes" id="UP001595900"/>
    </source>
</evidence>
<gene>
    <name evidence="2" type="ORF">ACFOYW_14080</name>
</gene>
<protein>
    <submittedName>
        <fullName evidence="2">DUF6176 family protein</fullName>
    </submittedName>
</protein>
<evidence type="ECO:0000256" key="1">
    <source>
        <dbReference type="SAM" id="MobiDB-lite"/>
    </source>
</evidence>
<organism evidence="2 3">
    <name type="scientific">Gryllotalpicola reticulitermitis</name>
    <dbReference type="NCBI Taxonomy" id="1184153"/>
    <lineage>
        <taxon>Bacteria</taxon>
        <taxon>Bacillati</taxon>
        <taxon>Actinomycetota</taxon>
        <taxon>Actinomycetes</taxon>
        <taxon>Micrococcales</taxon>
        <taxon>Microbacteriaceae</taxon>
        <taxon>Gryllotalpicola</taxon>
    </lineage>
</organism>
<dbReference type="Proteomes" id="UP001595900">
    <property type="component" value="Unassembled WGS sequence"/>
</dbReference>
<proteinExistence type="predicted"/>
<dbReference type="InterPro" id="IPR046174">
    <property type="entry name" value="DUF6176"/>
</dbReference>
<dbReference type="EMBL" id="JBHSCN010000006">
    <property type="protein sequence ID" value="MFC4244501.1"/>
    <property type="molecule type" value="Genomic_DNA"/>
</dbReference>
<comment type="caution">
    <text evidence="2">The sequence shown here is derived from an EMBL/GenBank/DDBJ whole genome shotgun (WGS) entry which is preliminary data.</text>
</comment>
<reference evidence="3" key="1">
    <citation type="journal article" date="2019" name="Int. J. Syst. Evol. Microbiol.">
        <title>The Global Catalogue of Microorganisms (GCM) 10K type strain sequencing project: providing services to taxonomists for standard genome sequencing and annotation.</title>
        <authorList>
            <consortium name="The Broad Institute Genomics Platform"/>
            <consortium name="The Broad Institute Genome Sequencing Center for Infectious Disease"/>
            <person name="Wu L."/>
            <person name="Ma J."/>
        </authorList>
    </citation>
    <scope>NUCLEOTIDE SEQUENCE [LARGE SCALE GENOMIC DNA]</scope>
    <source>
        <strain evidence="3">CGMCC 1.10363</strain>
    </source>
</reference>
<dbReference type="Pfam" id="PF19673">
    <property type="entry name" value="DUF6176"/>
    <property type="match status" value="1"/>
</dbReference>